<evidence type="ECO:0000313" key="2">
    <source>
        <dbReference type="EMBL" id="EJF55488.1"/>
    </source>
</evidence>
<dbReference type="Gene3D" id="1.10.340.70">
    <property type="match status" value="1"/>
</dbReference>
<dbReference type="GeneID" id="18841875"/>
<evidence type="ECO:0000259" key="1">
    <source>
        <dbReference type="Pfam" id="PF17921"/>
    </source>
</evidence>
<protein>
    <recommendedName>
        <fullName evidence="1">Integrase zinc-binding domain-containing protein</fullName>
    </recommendedName>
</protein>
<dbReference type="KEGG" id="dsq:DICSQDRAFT_40481"/>
<evidence type="ECO:0000313" key="3">
    <source>
        <dbReference type="Proteomes" id="UP000053319"/>
    </source>
</evidence>
<dbReference type="RefSeq" id="XP_007371771.1">
    <property type="nucleotide sequence ID" value="XM_007371709.1"/>
</dbReference>
<dbReference type="InterPro" id="IPR041588">
    <property type="entry name" value="Integrase_H2C2"/>
</dbReference>
<reference evidence="2 3" key="1">
    <citation type="journal article" date="2012" name="Science">
        <title>The Paleozoic origin of enzymatic lignin decomposition reconstructed from 31 fungal genomes.</title>
        <authorList>
            <person name="Floudas D."/>
            <person name="Binder M."/>
            <person name="Riley R."/>
            <person name="Barry K."/>
            <person name="Blanchette R.A."/>
            <person name="Henrissat B."/>
            <person name="Martinez A.T."/>
            <person name="Otillar R."/>
            <person name="Spatafora J.W."/>
            <person name="Yadav J.S."/>
            <person name="Aerts A."/>
            <person name="Benoit I."/>
            <person name="Boyd A."/>
            <person name="Carlson A."/>
            <person name="Copeland A."/>
            <person name="Coutinho P.M."/>
            <person name="de Vries R.P."/>
            <person name="Ferreira P."/>
            <person name="Findley K."/>
            <person name="Foster B."/>
            <person name="Gaskell J."/>
            <person name="Glotzer D."/>
            <person name="Gorecki P."/>
            <person name="Heitman J."/>
            <person name="Hesse C."/>
            <person name="Hori C."/>
            <person name="Igarashi K."/>
            <person name="Jurgens J.A."/>
            <person name="Kallen N."/>
            <person name="Kersten P."/>
            <person name="Kohler A."/>
            <person name="Kuees U."/>
            <person name="Kumar T.K.A."/>
            <person name="Kuo A."/>
            <person name="LaButti K."/>
            <person name="Larrondo L.F."/>
            <person name="Lindquist E."/>
            <person name="Ling A."/>
            <person name="Lombard V."/>
            <person name="Lucas S."/>
            <person name="Lundell T."/>
            <person name="Martin R."/>
            <person name="McLaughlin D.J."/>
            <person name="Morgenstern I."/>
            <person name="Morin E."/>
            <person name="Murat C."/>
            <person name="Nagy L.G."/>
            <person name="Nolan M."/>
            <person name="Ohm R.A."/>
            <person name="Patyshakuliyeva A."/>
            <person name="Rokas A."/>
            <person name="Ruiz-Duenas F.J."/>
            <person name="Sabat G."/>
            <person name="Salamov A."/>
            <person name="Samejima M."/>
            <person name="Schmutz J."/>
            <person name="Slot J.C."/>
            <person name="St John F."/>
            <person name="Stenlid J."/>
            <person name="Sun H."/>
            <person name="Sun S."/>
            <person name="Syed K."/>
            <person name="Tsang A."/>
            <person name="Wiebenga A."/>
            <person name="Young D."/>
            <person name="Pisabarro A."/>
            <person name="Eastwood D.C."/>
            <person name="Martin F."/>
            <person name="Cullen D."/>
            <person name="Grigoriev I.V."/>
            <person name="Hibbett D.S."/>
        </authorList>
    </citation>
    <scope>NUCLEOTIDE SEQUENCE [LARGE SCALE GENOMIC DNA]</scope>
    <source>
        <strain evidence="2 3">LYAD-421 SS1</strain>
    </source>
</reference>
<accession>R7SHY9</accession>
<dbReference type="HOGENOM" id="CLU_164186_0_0_1"/>
<dbReference type="OMA" id="LREEVWW"/>
<dbReference type="Proteomes" id="UP000053319">
    <property type="component" value="Unassembled WGS sequence"/>
</dbReference>
<dbReference type="Pfam" id="PF17921">
    <property type="entry name" value="Integrase_H2C2"/>
    <property type="match status" value="1"/>
</dbReference>
<proteinExistence type="predicted"/>
<feature type="domain" description="Integrase zinc-binding" evidence="1">
    <location>
        <begin position="63"/>
        <end position="95"/>
    </location>
</feature>
<dbReference type="OrthoDB" id="3249394at2759"/>
<feature type="non-terminal residue" evidence="2">
    <location>
        <position position="1"/>
    </location>
</feature>
<name>R7SHY9_DICSQ</name>
<organism evidence="2 3">
    <name type="scientific">Dichomitus squalens (strain LYAD-421)</name>
    <name type="common">Western red white-rot fungus</name>
    <dbReference type="NCBI Taxonomy" id="732165"/>
    <lineage>
        <taxon>Eukaryota</taxon>
        <taxon>Fungi</taxon>
        <taxon>Dikarya</taxon>
        <taxon>Basidiomycota</taxon>
        <taxon>Agaricomycotina</taxon>
        <taxon>Agaricomycetes</taxon>
        <taxon>Polyporales</taxon>
        <taxon>Polyporaceae</taxon>
        <taxon>Dichomitus</taxon>
    </lineage>
</organism>
<dbReference type="EMBL" id="JH719596">
    <property type="protein sequence ID" value="EJF55488.1"/>
    <property type="molecule type" value="Genomic_DNA"/>
</dbReference>
<dbReference type="AlphaFoldDB" id="R7SHY9"/>
<feature type="non-terminal residue" evidence="2">
    <location>
        <position position="95"/>
    </location>
</feature>
<sequence>SASELGMELPGCIRGRYVEDPYFRKIVAKPDEFQHFQYVDGLLYKREEGSHLLCVPDIRVGSRKLREILLKHAHSLLAHLGSKKTLDYLRAELWW</sequence>
<gene>
    <name evidence="2" type="ORF">DICSQDRAFT_40481</name>
</gene>